<dbReference type="PRINTS" id="PR00702">
    <property type="entry name" value="ACRIFLAVINRP"/>
</dbReference>
<dbReference type="InterPro" id="IPR053958">
    <property type="entry name" value="HMGCR/SNAP/NPC1-like_SSD"/>
</dbReference>
<protein>
    <submittedName>
        <fullName evidence="5">Pick C1-like protein 1</fullName>
    </submittedName>
</protein>
<gene>
    <name evidence="5" type="ORF">SEMRO_98_G050380.1</name>
</gene>
<accession>A0A9N8DHV1</accession>
<keyword evidence="3" id="KW-0812">Transmembrane</keyword>
<feature type="transmembrane region" description="Helical" evidence="3">
    <location>
        <begin position="443"/>
        <end position="469"/>
    </location>
</feature>
<feature type="transmembrane region" description="Helical" evidence="3">
    <location>
        <begin position="1083"/>
        <end position="1108"/>
    </location>
</feature>
<feature type="region of interest" description="Disordered" evidence="2">
    <location>
        <begin position="626"/>
        <end position="669"/>
    </location>
</feature>
<keyword evidence="3" id="KW-1133">Transmembrane helix</keyword>
<feature type="compositionally biased region" description="Low complexity" evidence="2">
    <location>
        <begin position="1210"/>
        <end position="1220"/>
    </location>
</feature>
<feature type="region of interest" description="Disordered" evidence="2">
    <location>
        <begin position="1125"/>
        <end position="1222"/>
    </location>
</feature>
<dbReference type="Gene3D" id="1.20.1640.10">
    <property type="entry name" value="Multidrug efflux transporter AcrB transmembrane domain"/>
    <property type="match status" value="2"/>
</dbReference>
<dbReference type="GO" id="GO:0016020">
    <property type="term" value="C:membrane"/>
    <property type="evidence" value="ECO:0007669"/>
    <property type="project" value="InterPro"/>
</dbReference>
<evidence type="ECO:0000256" key="2">
    <source>
        <dbReference type="SAM" id="MobiDB-lite"/>
    </source>
</evidence>
<dbReference type="PANTHER" id="PTHR10796:SF92">
    <property type="entry name" value="PATCHED-RELATED, ISOFORM A"/>
    <property type="match status" value="1"/>
</dbReference>
<feature type="transmembrane region" description="Helical" evidence="3">
    <location>
        <begin position="144"/>
        <end position="164"/>
    </location>
</feature>
<dbReference type="PROSITE" id="PS50156">
    <property type="entry name" value="SSD"/>
    <property type="match status" value="1"/>
</dbReference>
<dbReference type="Pfam" id="PF12349">
    <property type="entry name" value="Sterol-sensing"/>
    <property type="match status" value="1"/>
</dbReference>
<feature type="transmembrane region" description="Helical" evidence="3">
    <location>
        <begin position="412"/>
        <end position="431"/>
    </location>
</feature>
<feature type="transmembrane region" description="Helical" evidence="3">
    <location>
        <begin position="961"/>
        <end position="979"/>
    </location>
</feature>
<dbReference type="SUPFAM" id="SSF82866">
    <property type="entry name" value="Multidrug efflux transporter AcrB transmembrane domain"/>
    <property type="match status" value="2"/>
</dbReference>
<feature type="region of interest" description="Disordered" evidence="2">
    <location>
        <begin position="681"/>
        <end position="719"/>
    </location>
</feature>
<evidence type="ECO:0000256" key="1">
    <source>
        <dbReference type="ARBA" id="ARBA00005585"/>
    </source>
</evidence>
<dbReference type="InterPro" id="IPR051697">
    <property type="entry name" value="Patched_domain-protein"/>
</dbReference>
<feature type="transmembrane region" description="Helical" evidence="3">
    <location>
        <begin position="985"/>
        <end position="1002"/>
    </location>
</feature>
<feature type="transmembrane region" description="Helical" evidence="3">
    <location>
        <begin position="1055"/>
        <end position="1076"/>
    </location>
</feature>
<proteinExistence type="inferred from homology"/>
<feature type="compositionally biased region" description="Acidic residues" evidence="2">
    <location>
        <begin position="37"/>
        <end position="61"/>
    </location>
</feature>
<feature type="compositionally biased region" description="Polar residues" evidence="2">
    <location>
        <begin position="1167"/>
        <end position="1178"/>
    </location>
</feature>
<keyword evidence="3" id="KW-0472">Membrane</keyword>
<feature type="compositionally biased region" description="Basic and acidic residues" evidence="2">
    <location>
        <begin position="62"/>
        <end position="71"/>
    </location>
</feature>
<dbReference type="PANTHER" id="PTHR10796">
    <property type="entry name" value="PATCHED-RELATED"/>
    <property type="match status" value="1"/>
</dbReference>
<dbReference type="GO" id="GO:0022857">
    <property type="term" value="F:transmembrane transporter activity"/>
    <property type="evidence" value="ECO:0007669"/>
    <property type="project" value="InterPro"/>
</dbReference>
<feature type="compositionally biased region" description="Polar residues" evidence="2">
    <location>
        <begin position="1125"/>
        <end position="1143"/>
    </location>
</feature>
<dbReference type="Proteomes" id="UP001153069">
    <property type="component" value="Unassembled WGS sequence"/>
</dbReference>
<organism evidence="5 6">
    <name type="scientific">Seminavis robusta</name>
    <dbReference type="NCBI Taxonomy" id="568900"/>
    <lineage>
        <taxon>Eukaryota</taxon>
        <taxon>Sar</taxon>
        <taxon>Stramenopiles</taxon>
        <taxon>Ochrophyta</taxon>
        <taxon>Bacillariophyta</taxon>
        <taxon>Bacillariophyceae</taxon>
        <taxon>Bacillariophycidae</taxon>
        <taxon>Naviculales</taxon>
        <taxon>Naviculaceae</taxon>
        <taxon>Seminavis</taxon>
    </lineage>
</organism>
<feature type="compositionally biased region" description="Low complexity" evidence="2">
    <location>
        <begin position="26"/>
        <end position="36"/>
    </location>
</feature>
<name>A0A9N8DHV1_9STRA</name>
<dbReference type="EMBL" id="CAICTM010000097">
    <property type="protein sequence ID" value="CAB9501029.1"/>
    <property type="molecule type" value="Genomic_DNA"/>
</dbReference>
<comment type="similarity">
    <text evidence="1">Belongs to the patched family.</text>
</comment>
<reference evidence="5" key="1">
    <citation type="submission" date="2020-06" db="EMBL/GenBank/DDBJ databases">
        <authorList>
            <consortium name="Plant Systems Biology data submission"/>
        </authorList>
    </citation>
    <scope>NUCLEOTIDE SEQUENCE</scope>
    <source>
        <strain evidence="5">D6</strain>
    </source>
</reference>
<keyword evidence="6" id="KW-1185">Reference proteome</keyword>
<evidence type="ECO:0000313" key="5">
    <source>
        <dbReference type="EMBL" id="CAB9501029.1"/>
    </source>
</evidence>
<feature type="compositionally biased region" description="Basic and acidic residues" evidence="2">
    <location>
        <begin position="692"/>
        <end position="705"/>
    </location>
</feature>
<evidence type="ECO:0000256" key="3">
    <source>
        <dbReference type="SAM" id="Phobius"/>
    </source>
</evidence>
<evidence type="ECO:0000259" key="4">
    <source>
        <dbReference type="PROSITE" id="PS50156"/>
    </source>
</evidence>
<dbReference type="InterPro" id="IPR000731">
    <property type="entry name" value="SSD"/>
</dbReference>
<feature type="region of interest" description="Disordered" evidence="2">
    <location>
        <begin position="1"/>
        <end position="85"/>
    </location>
</feature>
<feature type="compositionally biased region" description="Low complexity" evidence="2">
    <location>
        <begin position="1179"/>
        <end position="1197"/>
    </location>
</feature>
<feature type="transmembrane region" description="Helical" evidence="3">
    <location>
        <begin position="530"/>
        <end position="555"/>
    </location>
</feature>
<sequence>MSSQDDEGTGSGLRVVAMVPYPPESSPETPQSTMEDVPLDDVPLDDDASPESPSSDDQEDDLSTRPVHEDTTVTPSPPLLEKSLDCGDTELATPSLRIVGMTTSTRKKVVCPPWTHVTEGILHKAIRRSVVALGSLAARNPKRCIVSLTILGFSICILGFLTNFRIELDQNAFLTPQGSLPDLHSDWINNTPESGFETLRIFWMAIHSDSHNVVTAKAMRRAFISMDAILTAPSYRAVCSQSQQFRDLKTDQPTCRISSPTQFWEHKYARFHNQLTYVPEQEQDEYVREYISNTNYPDGTPVFHEAILGNYNFKSVTREEDGGVVQRLVVSDAESLVFKIDIPDLGPATDQLEQQILERLLKLKELWLEEDAAVIESFEASAEVSFPPVARLEFFTLNAYEQEFQRAIDQDMPLVLLLIAVMVSFTCAVFYRRKDMVQSRGLLGLFSFGTIGLSLITGYGLMFLFGVPLTSAGSMIPFVVVGVGLDDTFIITGAYFRRRREAAEEAMQSTQERDPEAETIRIIEETLDEVGLSISMTTITTLLCFLVGTVTTIPVVRWLCLYAATTIGVDFLYQITFFIAWLTLDERRVQANRKDFCFWVIVEDDDEAEDAASLINYPDNYRGSECHAIDENGEDRENHETSLSKAESDRGSRTKSPIGPDSESAKSGQYEVKLDAKYDRNAYSPDSNSIAKDLEASKPVKKSDSTEQTSLAASCSQAPAERKQLDRNFMERLMSWYADQLLKPYVKAIVIVAFAVYFAGCVYSTTQLYQEFNVGEYVPKDSFLTSFMESFSQYTSIQRFIGVYFRNVDQSDPYIQQQMLQYVDDLASLPEIGEPPAFFWLRDFPDLAASDEAREFGLSESIADLSFNTQIDLALQIPQVRQVYAQDIARDESGNITASRTFLYLRKIDLHDVKEQMEMLNTLRDITLSQPINQGGGDLSFFSFDDLYFFWELYDITVEELIFTTVSCVVIVSVVGFVLIPHWSAVLFVTPLIIMLYFDLLGTMQYCGIKINSITYFIIVMAIGLLVDFLMHMLLRYYETRGTTRHARVKEMLETMGSSILLGGFTTLLGTMPLVFSSTKVFMTVFISFVAMVSLGCAVGVVLLPVLLSLVGPVDHALTFVPATPHTTLTSSPRTGSDLSSPANADCLSKYDDQPATSPRPALEASPVNTGESLSSYYQSEQPTSPTTASETSTPAQCEESPMHCQEPESSSNSALETSSPVRLIESPASASGAETSPVATNTHAAARQYESRNDIPALLSPYQNEQIRRIQDQLRTTLTSPSSLLSEAATTSDEERTVLSRSSSMLCCGEYAIDSVGDEQTVKVTSLERQTM</sequence>
<feature type="compositionally biased region" description="Polar residues" evidence="2">
    <location>
        <begin position="706"/>
        <end position="717"/>
    </location>
</feature>
<feature type="transmembrane region" description="Helical" evidence="3">
    <location>
        <begin position="475"/>
        <end position="496"/>
    </location>
</feature>
<dbReference type="OrthoDB" id="190529at2759"/>
<feature type="compositionally biased region" description="Basic and acidic residues" evidence="2">
    <location>
        <begin position="626"/>
        <end position="652"/>
    </location>
</feature>
<evidence type="ECO:0000313" key="6">
    <source>
        <dbReference type="Proteomes" id="UP001153069"/>
    </source>
</evidence>
<feature type="transmembrane region" description="Helical" evidence="3">
    <location>
        <begin position="561"/>
        <end position="584"/>
    </location>
</feature>
<comment type="caution">
    <text evidence="5">The sequence shown here is derived from an EMBL/GenBank/DDBJ whole genome shotgun (WGS) entry which is preliminary data.</text>
</comment>
<feature type="transmembrane region" description="Helical" evidence="3">
    <location>
        <begin position="1014"/>
        <end position="1035"/>
    </location>
</feature>
<dbReference type="InterPro" id="IPR001036">
    <property type="entry name" value="Acrflvin-R"/>
</dbReference>
<feature type="domain" description="SSD" evidence="4">
    <location>
        <begin position="411"/>
        <end position="584"/>
    </location>
</feature>